<name>A0A8S0VRG4_CYCAE</name>
<dbReference type="OrthoDB" id="3065347at2759"/>
<evidence type="ECO:0000313" key="2">
    <source>
        <dbReference type="EMBL" id="CAA7263385.1"/>
    </source>
</evidence>
<sequence>MHCHLTTQLTFFLDQIIQDRGNRPVSVRLSDAESIIGVDAPLHLFLLRPPRASQLIQVEMSSPSQLTVSELAANIHEISDNSRDSDIIIQEDEMDDTVIKPNPLDSLECGIELPPQLQTPIVLVDIDSFLPLLMCLPPTALLLEDNAYYIDGAINAEDWNLISHYAKRVRGFTLRDELDKNIPCIPIETILRLAQLQHPDKPLFPSLERLSVVQANSNLSHLPLFLSPSIRTLEIASLSSASAPSFRSFLTALITMSAQHVQELILGPGRLPEPLLQTFFRFEHVRYLELKDVVDPFDFTLIERVGALSQLEKLVVDARNAQYAGRVDPPQPPAPILEFGSEESASDNRDPGSSQLLHPKFPRLSSISVTGNLMLIGDLLHFLRTAKLHEANLTFVPSAMSTEWWMAKVPVPVNPVPLPEKEPLKLPEPKPMPMIRHIKHCKCCKKGRAARTQMLEGEEGRDSTPWDISPPLWEEKEKCGSGSIWGLPTHPPPPPPPPIDGEIIDKNFGRLSSLGKESLQSLCVEQVNGDSRYTYPAFPSSAFQSLVHIPTLLDLSIVGWDIEAVDASLRLLPDTSNLRALSLPISELREGISLHTLRYIAENCSSMEHIQCRIDRFLDQPQEFERSLTSPLSHGLKVLSVGSNTAPDQDRLRVAQYLYSLFPVLDELKTRPGFNSEQWEYVLTLLKIYQSNRTVDAKRVIA</sequence>
<evidence type="ECO:0000256" key="1">
    <source>
        <dbReference type="SAM" id="MobiDB-lite"/>
    </source>
</evidence>
<feature type="region of interest" description="Disordered" evidence="1">
    <location>
        <begin position="324"/>
        <end position="357"/>
    </location>
</feature>
<dbReference type="AlphaFoldDB" id="A0A8S0VRG4"/>
<comment type="caution">
    <text evidence="2">The sequence shown here is derived from an EMBL/GenBank/DDBJ whole genome shotgun (WGS) entry which is preliminary data.</text>
</comment>
<protein>
    <submittedName>
        <fullName evidence="2">Uncharacterized protein</fullName>
    </submittedName>
</protein>
<organism evidence="2 3">
    <name type="scientific">Cyclocybe aegerita</name>
    <name type="common">Black poplar mushroom</name>
    <name type="synonym">Agrocybe aegerita</name>
    <dbReference type="NCBI Taxonomy" id="1973307"/>
    <lineage>
        <taxon>Eukaryota</taxon>
        <taxon>Fungi</taxon>
        <taxon>Dikarya</taxon>
        <taxon>Basidiomycota</taxon>
        <taxon>Agaricomycotina</taxon>
        <taxon>Agaricomycetes</taxon>
        <taxon>Agaricomycetidae</taxon>
        <taxon>Agaricales</taxon>
        <taxon>Agaricineae</taxon>
        <taxon>Bolbitiaceae</taxon>
        <taxon>Cyclocybe</taxon>
    </lineage>
</organism>
<accession>A0A8S0VRG4</accession>
<dbReference type="EMBL" id="CACVBS010000039">
    <property type="protein sequence ID" value="CAA7263385.1"/>
    <property type="molecule type" value="Genomic_DNA"/>
</dbReference>
<evidence type="ECO:0000313" key="3">
    <source>
        <dbReference type="Proteomes" id="UP000467700"/>
    </source>
</evidence>
<proteinExistence type="predicted"/>
<dbReference type="Proteomes" id="UP000467700">
    <property type="component" value="Unassembled WGS sequence"/>
</dbReference>
<reference evidence="2 3" key="1">
    <citation type="submission" date="2020-01" db="EMBL/GenBank/DDBJ databases">
        <authorList>
            <person name="Gupta K D."/>
        </authorList>
    </citation>
    <scope>NUCLEOTIDE SEQUENCE [LARGE SCALE GENOMIC DNA]</scope>
</reference>
<keyword evidence="3" id="KW-1185">Reference proteome</keyword>
<gene>
    <name evidence="2" type="ORF">AAE3_LOCUS5547</name>
</gene>